<reference evidence="11" key="2">
    <citation type="submission" date="2023-01" db="EMBL/GenBank/DDBJ databases">
        <title>Draft genome sequence of Sneathiella chinensis strain NBRC 103408.</title>
        <authorList>
            <person name="Sun Q."/>
            <person name="Mori K."/>
        </authorList>
    </citation>
    <scope>NUCLEOTIDE SEQUENCE</scope>
    <source>
        <strain evidence="11">NBRC 103408</strain>
    </source>
</reference>
<dbReference type="Gene3D" id="1.10.3720.10">
    <property type="entry name" value="MetI-like"/>
    <property type="match status" value="1"/>
</dbReference>
<protein>
    <recommendedName>
        <fullName evidence="3 9">Phosphate transport system permease protein PstA</fullName>
    </recommendedName>
</protein>
<evidence type="ECO:0000313" key="12">
    <source>
        <dbReference type="Proteomes" id="UP001161409"/>
    </source>
</evidence>
<reference evidence="11" key="1">
    <citation type="journal article" date="2014" name="Int. J. Syst. Evol. Microbiol.">
        <title>Complete genome of a new Firmicutes species belonging to the dominant human colonic microbiota ('Ruminococcus bicirculans') reveals two chromosomes and a selective capacity to utilize plant glucans.</title>
        <authorList>
            <consortium name="NISC Comparative Sequencing Program"/>
            <person name="Wegmann U."/>
            <person name="Louis P."/>
            <person name="Goesmann A."/>
            <person name="Henrissat B."/>
            <person name="Duncan S.H."/>
            <person name="Flint H.J."/>
        </authorList>
    </citation>
    <scope>NUCLEOTIDE SEQUENCE</scope>
    <source>
        <strain evidence="11">NBRC 103408</strain>
    </source>
</reference>
<dbReference type="Pfam" id="PF00528">
    <property type="entry name" value="BPD_transp_1"/>
    <property type="match status" value="1"/>
</dbReference>
<dbReference type="InterPro" id="IPR035906">
    <property type="entry name" value="MetI-like_sf"/>
</dbReference>
<feature type="domain" description="ABC transmembrane type-1" evidence="10">
    <location>
        <begin position="217"/>
        <end position="424"/>
    </location>
</feature>
<dbReference type="RefSeq" id="WP_169560724.1">
    <property type="nucleotide sequence ID" value="NZ_BSNF01000006.1"/>
</dbReference>
<dbReference type="PANTHER" id="PTHR43470:SF5">
    <property type="entry name" value="PHOSPHATE TRANSPORT SYSTEM PERMEASE PROTEIN PSTA"/>
    <property type="match status" value="1"/>
</dbReference>
<dbReference type="InterPro" id="IPR005672">
    <property type="entry name" value="Phosphate_PstA"/>
</dbReference>
<dbReference type="InterPro" id="IPR024573">
    <property type="entry name" value="DUF3333"/>
</dbReference>
<comment type="caution">
    <text evidence="11">The sequence shown here is derived from an EMBL/GenBank/DDBJ whole genome shotgun (WGS) entry which is preliminary data.</text>
</comment>
<evidence type="ECO:0000256" key="3">
    <source>
        <dbReference type="ARBA" id="ARBA00016864"/>
    </source>
</evidence>
<name>A0ABQ5U338_9PROT</name>
<keyword evidence="12" id="KW-1185">Reference proteome</keyword>
<dbReference type="SUPFAM" id="SSF161098">
    <property type="entry name" value="MetI-like"/>
    <property type="match status" value="1"/>
</dbReference>
<dbReference type="PROSITE" id="PS50928">
    <property type="entry name" value="ABC_TM1"/>
    <property type="match status" value="1"/>
</dbReference>
<feature type="transmembrane region" description="Helical" evidence="9">
    <location>
        <begin position="262"/>
        <end position="284"/>
    </location>
</feature>
<keyword evidence="5 9" id="KW-1003">Cell membrane</keyword>
<sequence>MTDTSTPGKKTDWASPQLLAKVAQRQRAEKRFRRLGLSAIVIALAMLATLLFSIAGKGYSAFYQTRLVMDVTFSEAVIDPKGTRNEDDLRAAGYGGIVRDTLRETFPDVKSRKDLRELFALVSKGAPMQLRDMVLDNPDLIGQTVPVDFIAGDDIDMFNKGFIPRDVPEGDRRVKDMEIAWFDQLDAVGAVKMVFNSTFFTSGDSREPELAGIWGAISGSFYTLIVTFLISFPIGVMSAIYLEEFAPQNKFTDLIEVNINNLAAVPSIVFGLLGLALFLNVAHLPRSAPLVGGLTLALMTLPTIIIASRAAIRAVPDSIREAALGLGASKQQTAFHHVLPLSMPGILTGTIIGLSQALGETAPLLMIGMVAFIVDIPGGFTDAATVLPVQIFLWADSPERAFVEKTSGAILVLLGFLIFMNALAVLLRKKFERRW</sequence>
<proteinExistence type="inferred from homology"/>
<dbReference type="PANTHER" id="PTHR43470">
    <property type="entry name" value="PHOSPHATE TRANSPORT SYSTEM PERMEASE PROTEIN PSTA-RELATED"/>
    <property type="match status" value="1"/>
</dbReference>
<accession>A0ABQ5U338</accession>
<feature type="transmembrane region" description="Helical" evidence="9">
    <location>
        <begin position="290"/>
        <end position="312"/>
    </location>
</feature>
<dbReference type="Proteomes" id="UP001161409">
    <property type="component" value="Unassembled WGS sequence"/>
</dbReference>
<gene>
    <name evidence="11" type="ORF">GCM10007924_17950</name>
</gene>
<keyword evidence="8 9" id="KW-0472">Membrane</keyword>
<evidence type="ECO:0000256" key="1">
    <source>
        <dbReference type="ARBA" id="ARBA00004651"/>
    </source>
</evidence>
<evidence type="ECO:0000256" key="5">
    <source>
        <dbReference type="ARBA" id="ARBA00022475"/>
    </source>
</evidence>
<evidence type="ECO:0000256" key="7">
    <source>
        <dbReference type="ARBA" id="ARBA00022989"/>
    </source>
</evidence>
<keyword evidence="6 9" id="KW-0812">Transmembrane</keyword>
<keyword evidence="4" id="KW-0813">Transport</keyword>
<feature type="transmembrane region" description="Helical" evidence="9">
    <location>
        <begin position="407"/>
        <end position="427"/>
    </location>
</feature>
<dbReference type="CDD" id="cd06261">
    <property type="entry name" value="TM_PBP2"/>
    <property type="match status" value="1"/>
</dbReference>
<evidence type="ECO:0000313" key="11">
    <source>
        <dbReference type="EMBL" id="GLQ06574.1"/>
    </source>
</evidence>
<feature type="transmembrane region" description="Helical" evidence="9">
    <location>
        <begin position="221"/>
        <end position="242"/>
    </location>
</feature>
<evidence type="ECO:0000256" key="2">
    <source>
        <dbReference type="ARBA" id="ARBA00007069"/>
    </source>
</evidence>
<evidence type="ECO:0000256" key="9">
    <source>
        <dbReference type="RuleBase" id="RU363043"/>
    </source>
</evidence>
<evidence type="ECO:0000256" key="6">
    <source>
        <dbReference type="ARBA" id="ARBA00022692"/>
    </source>
</evidence>
<dbReference type="NCBIfam" id="TIGR00974">
    <property type="entry name" value="3a0107s02c"/>
    <property type="match status" value="1"/>
</dbReference>
<dbReference type="Pfam" id="PF11812">
    <property type="entry name" value="DUF3333"/>
    <property type="match status" value="1"/>
</dbReference>
<dbReference type="InterPro" id="IPR000515">
    <property type="entry name" value="MetI-like"/>
</dbReference>
<comment type="subcellular location">
    <subcellularLocation>
        <location evidence="9">Cell inner membrane</location>
        <topology evidence="9">Multi-pass membrane protein</topology>
    </subcellularLocation>
    <subcellularLocation>
        <location evidence="1">Cell membrane</location>
        <topology evidence="1">Multi-pass membrane protein</topology>
    </subcellularLocation>
</comment>
<feature type="transmembrane region" description="Helical" evidence="9">
    <location>
        <begin position="364"/>
        <end position="387"/>
    </location>
</feature>
<evidence type="ECO:0000256" key="4">
    <source>
        <dbReference type="ARBA" id="ARBA00022448"/>
    </source>
</evidence>
<dbReference type="EMBL" id="BSNF01000006">
    <property type="protein sequence ID" value="GLQ06574.1"/>
    <property type="molecule type" value="Genomic_DNA"/>
</dbReference>
<organism evidence="11 12">
    <name type="scientific">Sneathiella chinensis</name>
    <dbReference type="NCBI Taxonomy" id="349750"/>
    <lineage>
        <taxon>Bacteria</taxon>
        <taxon>Pseudomonadati</taxon>
        <taxon>Pseudomonadota</taxon>
        <taxon>Alphaproteobacteria</taxon>
        <taxon>Sneathiellales</taxon>
        <taxon>Sneathiellaceae</taxon>
        <taxon>Sneathiella</taxon>
    </lineage>
</organism>
<feature type="transmembrane region" description="Helical" evidence="9">
    <location>
        <begin position="35"/>
        <end position="55"/>
    </location>
</feature>
<comment type="similarity">
    <text evidence="2 9">Belongs to the binding-protein-dependent transport system permease family. CysTW subfamily.</text>
</comment>
<keyword evidence="7 9" id="KW-1133">Transmembrane helix</keyword>
<evidence type="ECO:0000259" key="10">
    <source>
        <dbReference type="PROSITE" id="PS50928"/>
    </source>
</evidence>
<evidence type="ECO:0000256" key="8">
    <source>
        <dbReference type="ARBA" id="ARBA00023136"/>
    </source>
</evidence>